<comment type="caution">
    <text evidence="1">The sequence shown here is derived from an EMBL/GenBank/DDBJ whole genome shotgun (WGS) entry which is preliminary data.</text>
</comment>
<dbReference type="OrthoDB" id="121575at2759"/>
<dbReference type="EMBL" id="BRYA01000864">
    <property type="protein sequence ID" value="GMI34458.1"/>
    <property type="molecule type" value="Genomic_DNA"/>
</dbReference>
<keyword evidence="2" id="KW-1185">Reference proteome</keyword>
<gene>
    <name evidence="1" type="ORF">TrCOL_g12412</name>
</gene>
<proteinExistence type="predicted"/>
<evidence type="ECO:0000313" key="1">
    <source>
        <dbReference type="EMBL" id="GMI34458.1"/>
    </source>
</evidence>
<reference evidence="2" key="1">
    <citation type="journal article" date="2023" name="Commun. Biol.">
        <title>Genome analysis of Parmales, the sister group of diatoms, reveals the evolutionary specialization of diatoms from phago-mixotrophs to photoautotrophs.</title>
        <authorList>
            <person name="Ban H."/>
            <person name="Sato S."/>
            <person name="Yoshikawa S."/>
            <person name="Yamada K."/>
            <person name="Nakamura Y."/>
            <person name="Ichinomiya M."/>
            <person name="Sato N."/>
            <person name="Blanc-Mathieu R."/>
            <person name="Endo H."/>
            <person name="Kuwata A."/>
            <person name="Ogata H."/>
        </authorList>
    </citation>
    <scope>NUCLEOTIDE SEQUENCE [LARGE SCALE GENOMIC DNA]</scope>
</reference>
<dbReference type="CDD" id="cd09272">
    <property type="entry name" value="RNase_HI_RT_Ty1"/>
    <property type="match status" value="1"/>
</dbReference>
<dbReference type="Proteomes" id="UP001165065">
    <property type="component" value="Unassembled WGS sequence"/>
</dbReference>
<name>A0A9W7G601_9STRA</name>
<dbReference type="AlphaFoldDB" id="A0A9W7G601"/>
<protein>
    <submittedName>
        <fullName evidence="1">Uncharacterized protein</fullName>
    </submittedName>
</protein>
<organism evidence="1 2">
    <name type="scientific">Triparma columacea</name>
    <dbReference type="NCBI Taxonomy" id="722753"/>
    <lineage>
        <taxon>Eukaryota</taxon>
        <taxon>Sar</taxon>
        <taxon>Stramenopiles</taxon>
        <taxon>Ochrophyta</taxon>
        <taxon>Bolidophyceae</taxon>
        <taxon>Parmales</taxon>
        <taxon>Triparmaceae</taxon>
        <taxon>Triparma</taxon>
    </lineage>
</organism>
<accession>A0A9W7G601</accession>
<sequence length="154" mass="17816">MDIDYVDMFVTDLLSNGGVERPTVLLTDNQTAIQWAASGGNRVKTRHLALRGNIVRHQVKDNRVRLCHVRSEYNPADLLTKDFLRNKTTVNNFHRLREALLGLSEAQALEYWTKLMKEDHRPNVPWNTTFYREWLPERGTPLQGSKIGQSSKEK</sequence>
<evidence type="ECO:0000313" key="2">
    <source>
        <dbReference type="Proteomes" id="UP001165065"/>
    </source>
</evidence>